<dbReference type="InterPro" id="IPR003653">
    <property type="entry name" value="Peptidase_C48_C"/>
</dbReference>
<protein>
    <submittedName>
        <fullName evidence="7">Peptidase C48, SUMO/Sentrin/Ubl1</fullName>
    </submittedName>
</protein>
<proteinExistence type="inferred from homology"/>
<evidence type="ECO:0000313" key="8">
    <source>
        <dbReference type="Proteomes" id="UP000187203"/>
    </source>
</evidence>
<keyword evidence="2" id="KW-0645">Protease</keyword>
<dbReference type="PANTHER" id="PTHR12606:SF153">
    <property type="entry name" value="ULP1 PROTEASE FAMILY, CARBOXY-TERMINAL DOMAIN PROTEIN"/>
    <property type="match status" value="1"/>
</dbReference>
<evidence type="ECO:0000313" key="7">
    <source>
        <dbReference type="EMBL" id="OMP07202.1"/>
    </source>
</evidence>
<evidence type="ECO:0000256" key="2">
    <source>
        <dbReference type="ARBA" id="ARBA00022670"/>
    </source>
</evidence>
<dbReference type="GO" id="GO:0016926">
    <property type="term" value="P:protein desumoylation"/>
    <property type="evidence" value="ECO:0007669"/>
    <property type="project" value="TreeGrafter"/>
</dbReference>
<dbReference type="GO" id="GO:0006508">
    <property type="term" value="P:proteolysis"/>
    <property type="evidence" value="ECO:0007669"/>
    <property type="project" value="UniProtKB-KW"/>
</dbReference>
<dbReference type="AlphaFoldDB" id="A0A1R3KJD2"/>
<keyword evidence="3" id="KW-0378">Hydrolase</keyword>
<dbReference type="EMBL" id="AWUE01013352">
    <property type="protein sequence ID" value="OMP07202.1"/>
    <property type="molecule type" value="Genomic_DNA"/>
</dbReference>
<feature type="compositionally biased region" description="Basic residues" evidence="5">
    <location>
        <begin position="196"/>
        <end position="211"/>
    </location>
</feature>
<dbReference type="STRING" id="93759.A0A1R3KJD2"/>
<dbReference type="Pfam" id="PF02902">
    <property type="entry name" value="Peptidase_C48"/>
    <property type="match status" value="1"/>
</dbReference>
<dbReference type="Proteomes" id="UP000187203">
    <property type="component" value="Unassembled WGS sequence"/>
</dbReference>
<feature type="compositionally biased region" description="Polar residues" evidence="5">
    <location>
        <begin position="183"/>
        <end position="195"/>
    </location>
</feature>
<keyword evidence="8" id="KW-1185">Reference proteome</keyword>
<organism evidence="7 8">
    <name type="scientific">Corchorus olitorius</name>
    <dbReference type="NCBI Taxonomy" id="93759"/>
    <lineage>
        <taxon>Eukaryota</taxon>
        <taxon>Viridiplantae</taxon>
        <taxon>Streptophyta</taxon>
        <taxon>Embryophyta</taxon>
        <taxon>Tracheophyta</taxon>
        <taxon>Spermatophyta</taxon>
        <taxon>Magnoliopsida</taxon>
        <taxon>eudicotyledons</taxon>
        <taxon>Gunneridae</taxon>
        <taxon>Pentapetalae</taxon>
        <taxon>rosids</taxon>
        <taxon>malvids</taxon>
        <taxon>Malvales</taxon>
        <taxon>Malvaceae</taxon>
        <taxon>Grewioideae</taxon>
        <taxon>Apeibeae</taxon>
        <taxon>Corchorus</taxon>
    </lineage>
</organism>
<dbReference type="PANTHER" id="PTHR12606">
    <property type="entry name" value="SENTRIN/SUMO-SPECIFIC PROTEASE"/>
    <property type="match status" value="1"/>
</dbReference>
<comment type="caution">
    <text evidence="7">The sequence shown here is derived from an EMBL/GenBank/DDBJ whole genome shotgun (WGS) entry which is preliminary data.</text>
</comment>
<evidence type="ECO:0000256" key="3">
    <source>
        <dbReference type="ARBA" id="ARBA00022801"/>
    </source>
</evidence>
<evidence type="ECO:0000256" key="1">
    <source>
        <dbReference type="ARBA" id="ARBA00005234"/>
    </source>
</evidence>
<feature type="region of interest" description="Disordered" evidence="5">
    <location>
        <begin position="180"/>
        <end position="219"/>
    </location>
</feature>
<evidence type="ECO:0000259" key="6">
    <source>
        <dbReference type="PROSITE" id="PS50600"/>
    </source>
</evidence>
<evidence type="ECO:0000256" key="5">
    <source>
        <dbReference type="SAM" id="MobiDB-lite"/>
    </source>
</evidence>
<keyword evidence="4" id="KW-0788">Thiol protease</keyword>
<feature type="compositionally biased region" description="Basic and acidic residues" evidence="5">
    <location>
        <begin position="7"/>
        <end position="20"/>
    </location>
</feature>
<accession>A0A1R3KJD2</accession>
<gene>
    <name evidence="7" type="ORF">COLO4_07542</name>
</gene>
<dbReference type="OrthoDB" id="1434197at2759"/>
<dbReference type="GO" id="GO:0016929">
    <property type="term" value="F:deSUMOylase activity"/>
    <property type="evidence" value="ECO:0007669"/>
    <property type="project" value="TreeGrafter"/>
</dbReference>
<feature type="region of interest" description="Disordered" evidence="5">
    <location>
        <begin position="1"/>
        <end position="20"/>
    </location>
</feature>
<reference evidence="8" key="1">
    <citation type="submission" date="2013-09" db="EMBL/GenBank/DDBJ databases">
        <title>Corchorus olitorius genome sequencing.</title>
        <authorList>
            <person name="Alam M."/>
            <person name="Haque M.S."/>
            <person name="Islam M.S."/>
            <person name="Emdad E.M."/>
            <person name="Islam M.M."/>
            <person name="Ahmed B."/>
            <person name="Halim A."/>
            <person name="Hossen Q.M.M."/>
            <person name="Hossain M.Z."/>
            <person name="Ahmed R."/>
            <person name="Khan M.M."/>
            <person name="Islam R."/>
            <person name="Rashid M.M."/>
            <person name="Khan S.A."/>
            <person name="Rahman M.S."/>
            <person name="Alam M."/>
            <person name="Yahiya A.S."/>
            <person name="Khan M.S."/>
            <person name="Azam M.S."/>
            <person name="Haque T."/>
            <person name="Lashkar M.Z.H."/>
            <person name="Akhand A.I."/>
            <person name="Morshed G."/>
            <person name="Roy S."/>
            <person name="Uddin K.S."/>
            <person name="Rabeya T."/>
            <person name="Hossain A.S."/>
            <person name="Chowdhury A."/>
            <person name="Snigdha A.R."/>
            <person name="Mortoza M.S."/>
            <person name="Matin S.A."/>
            <person name="Hoque S.M.E."/>
            <person name="Islam M.K."/>
            <person name="Roy D.K."/>
            <person name="Haider R."/>
            <person name="Moosa M.M."/>
            <person name="Elias S.M."/>
            <person name="Hasan A.M."/>
            <person name="Jahan S."/>
            <person name="Shafiuddin M."/>
            <person name="Mahmood N."/>
            <person name="Shommy N.S."/>
        </authorList>
    </citation>
    <scope>NUCLEOTIDE SEQUENCE [LARGE SCALE GENOMIC DNA]</scope>
    <source>
        <strain evidence="8">cv. O-4</strain>
    </source>
</reference>
<feature type="domain" description="Ubiquitin-like protease family profile" evidence="6">
    <location>
        <begin position="264"/>
        <end position="432"/>
    </location>
</feature>
<name>A0A1R3KJD2_9ROSI</name>
<dbReference type="GO" id="GO:0005634">
    <property type="term" value="C:nucleus"/>
    <property type="evidence" value="ECO:0007669"/>
    <property type="project" value="TreeGrafter"/>
</dbReference>
<evidence type="ECO:0000256" key="4">
    <source>
        <dbReference type="ARBA" id="ARBA00022807"/>
    </source>
</evidence>
<dbReference type="SUPFAM" id="SSF54001">
    <property type="entry name" value="Cysteine proteinases"/>
    <property type="match status" value="1"/>
</dbReference>
<dbReference type="InterPro" id="IPR038765">
    <property type="entry name" value="Papain-like_cys_pep_sf"/>
</dbReference>
<dbReference type="PROSITE" id="PS50600">
    <property type="entry name" value="ULP_PROTEASE"/>
    <property type="match status" value="1"/>
</dbReference>
<comment type="similarity">
    <text evidence="1">Belongs to the peptidase C48 family.</text>
</comment>
<sequence length="490" mass="56213">MAGQPDCLKKATEKDEEGVDHVVSDQVILSSGEGCENGKKSEDATCNHQYTMEDDDVIPSPKEKGGDRDGLEWLKIEFAETKMKVDNCYDVLKILMEDVNIIKKHILTENKCNECGRNKNNVEEANDPMENDGKRNGDDRMPRTYPDHGVGHEFKESGVHKDDEFSQLVGNNVNHVHDRFGTFESTPVKNDSTRNQRTRGQTKNRASKKASPKYYGGRQTFSSNIEEDKCLLSEEDGFSSPRDPLKVVFSHPCRRRTGRKVIDLVVYHCNVEARKRWGSLRKWFLPQFFQSRYKFFRAHRTSMLTLRSEVISNMLTPGIYMSTLDECDEARLSIVVPMNEDNYHWYAMVIDIKGRFIKILDSLPSHGHNEIRHQDAKDLVQFCSVLFEDERFGDGRWKVNGINYWPIIRPDGVPIQQGVECGMYVMKFLLSRLVGDLAYKNVTCNGEDDRFFLAGFVTNSHLNKYREMMLAALGIIDPMQNGEGNDSRHN</sequence>
<dbReference type="Gene3D" id="3.40.395.10">
    <property type="entry name" value="Adenoviral Proteinase, Chain A"/>
    <property type="match status" value="1"/>
</dbReference>